<feature type="transmembrane region" description="Helical" evidence="12">
    <location>
        <begin position="55"/>
        <end position="73"/>
    </location>
</feature>
<evidence type="ECO:0000313" key="14">
    <source>
        <dbReference type="EMBL" id="AWV99049.1"/>
    </source>
</evidence>
<dbReference type="InterPro" id="IPR005821">
    <property type="entry name" value="Ion_trans_dom"/>
</dbReference>
<dbReference type="EMBL" id="CP029480">
    <property type="protein sequence ID" value="AWV99049.1"/>
    <property type="molecule type" value="Genomic_DNA"/>
</dbReference>
<dbReference type="GO" id="GO:0008076">
    <property type="term" value="C:voltage-gated potassium channel complex"/>
    <property type="evidence" value="ECO:0007669"/>
    <property type="project" value="InterPro"/>
</dbReference>
<evidence type="ECO:0000256" key="10">
    <source>
        <dbReference type="ARBA" id="ARBA00023136"/>
    </source>
</evidence>
<keyword evidence="11" id="KW-0407">Ion channel</keyword>
<comment type="subcellular location">
    <subcellularLocation>
        <location evidence="1">Membrane</location>
        <topology evidence="1">Multi-pass membrane protein</topology>
    </subcellularLocation>
</comment>
<evidence type="ECO:0000259" key="13">
    <source>
        <dbReference type="Pfam" id="PF00520"/>
    </source>
</evidence>
<evidence type="ECO:0000256" key="6">
    <source>
        <dbReference type="ARBA" id="ARBA00022882"/>
    </source>
</evidence>
<evidence type="ECO:0000256" key="11">
    <source>
        <dbReference type="ARBA" id="ARBA00023303"/>
    </source>
</evidence>
<evidence type="ECO:0000256" key="9">
    <source>
        <dbReference type="ARBA" id="ARBA00023065"/>
    </source>
</evidence>
<dbReference type="Gene3D" id="1.20.120.350">
    <property type="entry name" value="Voltage-gated potassium channels. Chain C"/>
    <property type="match status" value="1"/>
</dbReference>
<dbReference type="PRINTS" id="PR00169">
    <property type="entry name" value="KCHANNEL"/>
</dbReference>
<dbReference type="AlphaFoldDB" id="A0A2Z4GCM6"/>
<reference evidence="14 15" key="1">
    <citation type="submission" date="2018-05" db="EMBL/GenBank/DDBJ databases">
        <title>Complete genome sequence of Arcticibacterium luteifluviistationis SM1504T, a cytophagaceae bacterium isolated from Arctic surface seawater.</title>
        <authorList>
            <person name="Li Y."/>
            <person name="Qin Q.-L."/>
        </authorList>
    </citation>
    <scope>NUCLEOTIDE SEQUENCE [LARGE SCALE GENOMIC DNA]</scope>
    <source>
        <strain evidence="14 15">SM1504</strain>
    </source>
</reference>
<dbReference type="KEGG" id="als:DJ013_13090"/>
<keyword evidence="3" id="KW-0633">Potassium transport</keyword>
<keyword evidence="10 12" id="KW-0472">Membrane</keyword>
<organism evidence="14 15">
    <name type="scientific">Arcticibacterium luteifluviistationis</name>
    <dbReference type="NCBI Taxonomy" id="1784714"/>
    <lineage>
        <taxon>Bacteria</taxon>
        <taxon>Pseudomonadati</taxon>
        <taxon>Bacteroidota</taxon>
        <taxon>Cytophagia</taxon>
        <taxon>Cytophagales</taxon>
        <taxon>Leadbetterellaceae</taxon>
        <taxon>Arcticibacterium</taxon>
    </lineage>
</organism>
<dbReference type="InterPro" id="IPR027359">
    <property type="entry name" value="Volt_channel_dom_sf"/>
</dbReference>
<accession>A0A2Z4GCM6</accession>
<keyword evidence="7" id="KW-0630">Potassium</keyword>
<evidence type="ECO:0000313" key="15">
    <source>
        <dbReference type="Proteomes" id="UP000249873"/>
    </source>
</evidence>
<dbReference type="InterPro" id="IPR028325">
    <property type="entry name" value="VG_K_chnl"/>
</dbReference>
<feature type="domain" description="Ion transport" evidence="13">
    <location>
        <begin position="27"/>
        <end position="242"/>
    </location>
</feature>
<keyword evidence="8 12" id="KW-1133">Transmembrane helix</keyword>
<proteinExistence type="predicted"/>
<feature type="transmembrane region" description="Helical" evidence="12">
    <location>
        <begin position="108"/>
        <end position="126"/>
    </location>
</feature>
<keyword evidence="2" id="KW-0813">Transport</keyword>
<feature type="transmembrane region" description="Helical" evidence="12">
    <location>
        <begin position="155"/>
        <end position="176"/>
    </location>
</feature>
<evidence type="ECO:0000256" key="3">
    <source>
        <dbReference type="ARBA" id="ARBA00022538"/>
    </source>
</evidence>
<evidence type="ECO:0000256" key="8">
    <source>
        <dbReference type="ARBA" id="ARBA00022989"/>
    </source>
</evidence>
<evidence type="ECO:0000256" key="7">
    <source>
        <dbReference type="ARBA" id="ARBA00022958"/>
    </source>
</evidence>
<sequence>MTFMLMKRDWRDKMHEIIYEADTKEGKLFDVALLWLILASVVLVMLGSVKTLDSKYHAVFNITEWAITILFTIEYICRIVCIKKPWSYIFSFYGLIDFFSTIPKYISLFFIGSSGALLAFRSLRLLRIFRILKLGTYVGESMKLKRALYASRTKILVFLFAIVILCTILGTVMFLVEDDAAGFTSIPRSIYWAVVTMTTVGYGDIAPQTVLGQFIASIVMILGYGIIAIPTGIVSSEITRQSLNKDDIKTVSCVNCSAENHSRNAIFCYKCGANLSS</sequence>
<feature type="transmembrane region" description="Helical" evidence="12">
    <location>
        <begin position="28"/>
        <end position="49"/>
    </location>
</feature>
<dbReference type="GO" id="GO:0001508">
    <property type="term" value="P:action potential"/>
    <property type="evidence" value="ECO:0007669"/>
    <property type="project" value="TreeGrafter"/>
</dbReference>
<gene>
    <name evidence="14" type="ORF">DJ013_13090</name>
</gene>
<protein>
    <submittedName>
        <fullName evidence="14">Ion transporter</fullName>
    </submittedName>
</protein>
<evidence type="ECO:0000256" key="4">
    <source>
        <dbReference type="ARBA" id="ARBA00022692"/>
    </source>
</evidence>
<keyword evidence="9" id="KW-0406">Ion transport</keyword>
<dbReference type="SUPFAM" id="SSF81324">
    <property type="entry name" value="Voltage-gated potassium channels"/>
    <property type="match status" value="1"/>
</dbReference>
<evidence type="ECO:0000256" key="2">
    <source>
        <dbReference type="ARBA" id="ARBA00022448"/>
    </source>
</evidence>
<dbReference type="Gene3D" id="1.10.287.70">
    <property type="match status" value="1"/>
</dbReference>
<evidence type="ECO:0000256" key="5">
    <source>
        <dbReference type="ARBA" id="ARBA00022826"/>
    </source>
</evidence>
<keyword evidence="15" id="KW-1185">Reference proteome</keyword>
<dbReference type="OrthoDB" id="9799090at2"/>
<keyword evidence="5" id="KW-0631">Potassium channel</keyword>
<evidence type="ECO:0000256" key="1">
    <source>
        <dbReference type="ARBA" id="ARBA00004141"/>
    </source>
</evidence>
<keyword evidence="6" id="KW-0851">Voltage-gated channel</keyword>
<dbReference type="PANTHER" id="PTHR11537:SF254">
    <property type="entry name" value="POTASSIUM VOLTAGE-GATED CHANNEL PROTEIN SHAB"/>
    <property type="match status" value="1"/>
</dbReference>
<feature type="transmembrane region" description="Helical" evidence="12">
    <location>
        <begin position="214"/>
        <end position="235"/>
    </location>
</feature>
<evidence type="ECO:0000256" key="12">
    <source>
        <dbReference type="SAM" id="Phobius"/>
    </source>
</evidence>
<dbReference type="PANTHER" id="PTHR11537">
    <property type="entry name" value="VOLTAGE-GATED POTASSIUM CHANNEL"/>
    <property type="match status" value="1"/>
</dbReference>
<dbReference type="Proteomes" id="UP000249873">
    <property type="component" value="Chromosome"/>
</dbReference>
<name>A0A2Z4GCM6_9BACT</name>
<keyword evidence="4 12" id="KW-0812">Transmembrane</keyword>
<dbReference type="Pfam" id="PF00520">
    <property type="entry name" value="Ion_trans"/>
    <property type="match status" value="1"/>
</dbReference>
<dbReference type="GO" id="GO:0005249">
    <property type="term" value="F:voltage-gated potassium channel activity"/>
    <property type="evidence" value="ECO:0007669"/>
    <property type="project" value="InterPro"/>
</dbReference>